<dbReference type="SUPFAM" id="SSF88659">
    <property type="entry name" value="Sigma3 and sigma4 domains of RNA polymerase sigma factors"/>
    <property type="match status" value="1"/>
</dbReference>
<dbReference type="Gene3D" id="1.10.10.10">
    <property type="entry name" value="Winged helix-like DNA-binding domain superfamily/Winged helix DNA-binding domain"/>
    <property type="match status" value="1"/>
</dbReference>
<accession>A0A4S4BHS3</accession>
<dbReference type="Pfam" id="PF00805">
    <property type="entry name" value="Pentapeptide"/>
    <property type="match status" value="2"/>
</dbReference>
<dbReference type="InterPro" id="IPR014284">
    <property type="entry name" value="RNA_pol_sigma-70_dom"/>
</dbReference>
<dbReference type="InterPro" id="IPR001646">
    <property type="entry name" value="5peptide_repeat"/>
</dbReference>
<dbReference type="GO" id="GO:0016987">
    <property type="term" value="F:sigma factor activity"/>
    <property type="evidence" value="ECO:0007669"/>
    <property type="project" value="UniProtKB-KW"/>
</dbReference>
<proteinExistence type="inferred from homology"/>
<gene>
    <name evidence="7" type="ORF">E6C55_26710</name>
</gene>
<dbReference type="RefSeq" id="WP_136372892.1">
    <property type="nucleotide sequence ID" value="NZ_SSOB01000045.1"/>
</dbReference>
<dbReference type="InterPro" id="IPR013249">
    <property type="entry name" value="RNA_pol_sigma70_r4_t2"/>
</dbReference>
<feature type="domain" description="RNA polymerase sigma factor 70 region 4 type 2" evidence="6">
    <location>
        <begin position="117"/>
        <end position="168"/>
    </location>
</feature>
<evidence type="ECO:0000313" key="7">
    <source>
        <dbReference type="EMBL" id="THF74081.1"/>
    </source>
</evidence>
<organism evidence="7 8">
    <name type="scientific">Cohnella fermenti</name>
    <dbReference type="NCBI Taxonomy" id="2565925"/>
    <lineage>
        <taxon>Bacteria</taxon>
        <taxon>Bacillati</taxon>
        <taxon>Bacillota</taxon>
        <taxon>Bacilli</taxon>
        <taxon>Bacillales</taxon>
        <taxon>Paenibacillaceae</taxon>
        <taxon>Cohnella</taxon>
    </lineage>
</organism>
<dbReference type="SUPFAM" id="SSF88946">
    <property type="entry name" value="Sigma2 domain of RNA polymerase sigma factors"/>
    <property type="match status" value="1"/>
</dbReference>
<evidence type="ECO:0000256" key="3">
    <source>
        <dbReference type="ARBA" id="ARBA00023082"/>
    </source>
</evidence>
<dbReference type="Pfam" id="PF04542">
    <property type="entry name" value="Sigma70_r2"/>
    <property type="match status" value="1"/>
</dbReference>
<dbReference type="InterPro" id="IPR039425">
    <property type="entry name" value="RNA_pol_sigma-70-like"/>
</dbReference>
<dbReference type="AlphaFoldDB" id="A0A4S4BHS3"/>
<evidence type="ECO:0000256" key="2">
    <source>
        <dbReference type="ARBA" id="ARBA00023015"/>
    </source>
</evidence>
<keyword evidence="3" id="KW-0731">Sigma factor</keyword>
<evidence type="ECO:0000256" key="4">
    <source>
        <dbReference type="ARBA" id="ARBA00023163"/>
    </source>
</evidence>
<dbReference type="PANTHER" id="PTHR43133:SF51">
    <property type="entry name" value="RNA POLYMERASE SIGMA FACTOR"/>
    <property type="match status" value="1"/>
</dbReference>
<keyword evidence="8" id="KW-1185">Reference proteome</keyword>
<name>A0A4S4BHS3_9BACL</name>
<evidence type="ECO:0000313" key="8">
    <source>
        <dbReference type="Proteomes" id="UP000310636"/>
    </source>
</evidence>
<dbReference type="PANTHER" id="PTHR43133">
    <property type="entry name" value="RNA POLYMERASE ECF-TYPE SIGMA FACTO"/>
    <property type="match status" value="1"/>
</dbReference>
<dbReference type="InterPro" id="IPR036388">
    <property type="entry name" value="WH-like_DNA-bd_sf"/>
</dbReference>
<protein>
    <submittedName>
        <fullName evidence="7">Sigma-70 family RNA polymerase sigma factor</fullName>
    </submittedName>
</protein>
<reference evidence="7 8" key="1">
    <citation type="submission" date="2019-04" db="EMBL/GenBank/DDBJ databases">
        <title>Cohnella sp. nov. isolated from preserved vegetables.</title>
        <authorList>
            <person name="Lin S.-Y."/>
            <person name="Hung M.-H."/>
            <person name="Young C.-C."/>
        </authorList>
    </citation>
    <scope>NUCLEOTIDE SEQUENCE [LARGE SCALE GENOMIC DNA]</scope>
    <source>
        <strain evidence="7 8">CC-MHH1044</strain>
    </source>
</reference>
<comment type="caution">
    <text evidence="7">The sequence shown here is derived from an EMBL/GenBank/DDBJ whole genome shotgun (WGS) entry which is preliminary data.</text>
</comment>
<feature type="domain" description="RNA polymerase sigma-70 region 2" evidence="5">
    <location>
        <begin position="24"/>
        <end position="88"/>
    </location>
</feature>
<comment type="similarity">
    <text evidence="1">Belongs to the sigma-70 factor family. ECF subfamily.</text>
</comment>
<dbReference type="Gene3D" id="1.10.1740.10">
    <property type="match status" value="1"/>
</dbReference>
<evidence type="ECO:0000256" key="1">
    <source>
        <dbReference type="ARBA" id="ARBA00010641"/>
    </source>
</evidence>
<evidence type="ECO:0000259" key="6">
    <source>
        <dbReference type="Pfam" id="PF08281"/>
    </source>
</evidence>
<evidence type="ECO:0000259" key="5">
    <source>
        <dbReference type="Pfam" id="PF04542"/>
    </source>
</evidence>
<dbReference type="Gene3D" id="2.160.20.80">
    <property type="entry name" value="E3 ubiquitin-protein ligase SopA"/>
    <property type="match status" value="1"/>
</dbReference>
<dbReference type="EMBL" id="SSOB01000045">
    <property type="protein sequence ID" value="THF74081.1"/>
    <property type="molecule type" value="Genomic_DNA"/>
</dbReference>
<dbReference type="InterPro" id="IPR013324">
    <property type="entry name" value="RNA_pol_sigma_r3/r4-like"/>
</dbReference>
<dbReference type="GO" id="GO:0003677">
    <property type="term" value="F:DNA binding"/>
    <property type="evidence" value="ECO:0007669"/>
    <property type="project" value="InterPro"/>
</dbReference>
<dbReference type="SUPFAM" id="SSF141571">
    <property type="entry name" value="Pentapeptide repeat-like"/>
    <property type="match status" value="1"/>
</dbReference>
<dbReference type="Pfam" id="PF08281">
    <property type="entry name" value="Sigma70_r4_2"/>
    <property type="match status" value="1"/>
</dbReference>
<dbReference type="Proteomes" id="UP000310636">
    <property type="component" value="Unassembled WGS sequence"/>
</dbReference>
<keyword evidence="4" id="KW-0804">Transcription</keyword>
<dbReference type="InterPro" id="IPR013325">
    <property type="entry name" value="RNA_pol_sigma_r2"/>
</dbReference>
<dbReference type="InterPro" id="IPR007627">
    <property type="entry name" value="RNA_pol_sigma70_r2"/>
</dbReference>
<sequence length="334" mass="38103">MDGTAEDWVVRAQAGDSEAFRAIVDKYASAVYGIAYAKVGDHHTAQDITQEVLIKVYRNLPALSSPERLGGWLHSIAVRTCQDWFRVKRPAAAWTDEIELPDPDTTEERVIRQELRDEVWNALGALSAINRSVLVLYYIDEYKIREIAEWLGLSVDAAESRLRRSRLLLKKEMLSMVGDNLNRNKPNEEFKRKVFEDARMSEAQFRRVVMGESDFDDIDLSRARFHNINMHGARFDDINMSGAVFHNINMKGASFREVGLWEIEVAQCCMGDAYFHDIGREGQGSRFERCDLAGTSFLDCNLANADIRECDISGLRIEGIPVEELLEAYRKRNS</sequence>
<dbReference type="OrthoDB" id="9786032at2"/>
<dbReference type="GO" id="GO:0006352">
    <property type="term" value="P:DNA-templated transcription initiation"/>
    <property type="evidence" value="ECO:0007669"/>
    <property type="project" value="InterPro"/>
</dbReference>
<keyword evidence="2" id="KW-0805">Transcription regulation</keyword>
<dbReference type="NCBIfam" id="TIGR02937">
    <property type="entry name" value="sigma70-ECF"/>
    <property type="match status" value="1"/>
</dbReference>